<dbReference type="Pfam" id="PF11061">
    <property type="entry name" value="Tsr0524-like"/>
    <property type="match status" value="1"/>
</dbReference>
<reference evidence="1" key="2">
    <citation type="submission" date="2019-04" db="EMBL/GenBank/DDBJ databases">
        <authorList>
            <person name="Pasella M."/>
        </authorList>
    </citation>
    <scope>NUCLEOTIDE SEQUENCE</scope>
    <source>
        <strain evidence="1">HV6547_3</strain>
    </source>
</reference>
<geneLocation type="plastid" evidence="1"/>
<accession>A0A4D6WNN8</accession>
<gene>
    <name evidence="1" type="primary">petP</name>
</gene>
<reference evidence="1" key="1">
    <citation type="journal article" date="2019" name="Mol. Phylogenet. Evol.">
        <title>Morphological evolution and classification of the red algal order Ceramiales inferred using plastid phylogenomics.</title>
        <authorList>
            <person name="Diaz-Tapia P."/>
            <person name="Pasella M.M."/>
            <person name="Verbruggen H."/>
            <person name="Maggs C.A."/>
        </authorList>
    </citation>
    <scope>NUCLEOTIDE SEQUENCE</scope>
    <source>
        <strain evidence="1">HV6547_3</strain>
    </source>
</reference>
<evidence type="ECO:0000313" key="1">
    <source>
        <dbReference type="EMBL" id="QCI05269.1"/>
    </source>
</evidence>
<organism evidence="1">
    <name type="scientific">Centroceras clavulatum</name>
    <dbReference type="NCBI Taxonomy" id="159503"/>
    <lineage>
        <taxon>Eukaryota</taxon>
        <taxon>Rhodophyta</taxon>
        <taxon>Florideophyceae</taxon>
        <taxon>Rhodymeniophycidae</taxon>
        <taxon>Ceramiales</taxon>
        <taxon>Ceramiaceae</taxon>
        <taxon>Centroceras</taxon>
    </lineage>
</organism>
<dbReference type="InterPro" id="IPR021291">
    <property type="entry name" value="Tsr0524-like"/>
</dbReference>
<keyword evidence="1" id="KW-0934">Plastid</keyword>
<dbReference type="EMBL" id="MK814619">
    <property type="protein sequence ID" value="QCI05269.1"/>
    <property type="molecule type" value="Genomic_DNA"/>
</dbReference>
<proteinExistence type="predicted"/>
<sequence length="70" mass="8620">MINKRIIFQQTFYKLNPLIFNYIYKSGKIVGYKRTKDNQNAFIIQFQDLTRIWMFKNEIKFINNSEIIHQ</sequence>
<name>A0A4D6WNN8_9FLOR</name>
<protein>
    <submittedName>
        <fullName evidence="1">Cytochrome b6-f complex subunit PetP</fullName>
    </submittedName>
</protein>
<dbReference type="AlphaFoldDB" id="A0A4D6WNN8"/>